<dbReference type="EMBL" id="JAHVXZ010000001">
    <property type="protein sequence ID" value="MBW1256070.1"/>
    <property type="molecule type" value="Genomic_DNA"/>
</dbReference>
<dbReference type="SUPFAM" id="SSF101801">
    <property type="entry name" value="Surface presentation of antigens (SPOA)"/>
    <property type="match status" value="1"/>
</dbReference>
<protein>
    <submittedName>
        <fullName evidence="2">FliM/FliN family flagellar motor C-terminal domain-containing protein</fullName>
    </submittedName>
</protein>
<dbReference type="RefSeq" id="WP_063879590.1">
    <property type="nucleotide sequence ID" value="NZ_CP193910.1"/>
</dbReference>
<evidence type="ECO:0000259" key="1">
    <source>
        <dbReference type="Pfam" id="PF01052"/>
    </source>
</evidence>
<accession>A0ABS6V9U0</accession>
<dbReference type="Pfam" id="PF01052">
    <property type="entry name" value="FliMN_C"/>
    <property type="match status" value="1"/>
</dbReference>
<gene>
    <name evidence="2" type="ORF">KYI95_02425</name>
</gene>
<name>A0ABS6V9U0_9GAMM</name>
<dbReference type="InterPro" id="IPR036429">
    <property type="entry name" value="SpoA-like_sf"/>
</dbReference>
<dbReference type="Proteomes" id="UP001197236">
    <property type="component" value="Unassembled WGS sequence"/>
</dbReference>
<keyword evidence="2" id="KW-0966">Cell projection</keyword>
<comment type="caution">
    <text evidence="2">The sequence shown here is derived from an EMBL/GenBank/DDBJ whole genome shotgun (WGS) entry which is preliminary data.</text>
</comment>
<dbReference type="InterPro" id="IPR001543">
    <property type="entry name" value="FliN-like_C"/>
</dbReference>
<organism evidence="2 3">
    <name type="scientific">Pantoea allii</name>
    <dbReference type="NCBI Taxonomy" id="574096"/>
    <lineage>
        <taxon>Bacteria</taxon>
        <taxon>Pseudomonadati</taxon>
        <taxon>Pseudomonadota</taxon>
        <taxon>Gammaproteobacteria</taxon>
        <taxon>Enterobacterales</taxon>
        <taxon>Erwiniaceae</taxon>
        <taxon>Pantoea</taxon>
    </lineage>
</organism>
<keyword evidence="2" id="KW-0282">Flagellum</keyword>
<evidence type="ECO:0000313" key="2">
    <source>
        <dbReference type="EMBL" id="MBW1256070.1"/>
    </source>
</evidence>
<proteinExistence type="predicted"/>
<evidence type="ECO:0000313" key="3">
    <source>
        <dbReference type="Proteomes" id="UP001197236"/>
    </source>
</evidence>
<keyword evidence="2" id="KW-0969">Cilium</keyword>
<sequence length="293" mass="33494">MHVAPQRIKIYQRQELTDIVKLDVSKLGRPWHKLPKVMNDNFDIFDSRISIYFLKKLRVNIALKSLSFSIDQAYKNTQIFSTCFGSIAFDIERPLLLQILHDYYGLGKDNNNLTPDINQPVTKTEGRLKTKIGLDLTNLLIDSEIFGQDIAIKSDSTTVMTQWAWCVTFTLEGYEHGNFTLLFDDNHVDQLLAKIRAPEKNMAVAPQTPPTQAQLERLFHSMPLKLNGKVASLNLTIAQLSKIKPGDIIPVLINDPVPVFIGKEQIFDAEIAEDRGKLFFCEFNDRTIEKYHE</sequence>
<keyword evidence="3" id="KW-1185">Reference proteome</keyword>
<feature type="domain" description="Flagellar motor switch protein FliN-like C-terminal" evidence="1">
    <location>
        <begin position="220"/>
        <end position="278"/>
    </location>
</feature>
<reference evidence="2 3" key="1">
    <citation type="submission" date="2021-07" db="EMBL/GenBank/DDBJ databases">
        <title>A novel phosphonate cluster across the Pantoea species complex is important for pathogenicity in onion.</title>
        <authorList>
            <person name="Zhao M."/>
            <person name="Stice S."/>
            <person name="Shin G.Y."/>
            <person name="Coutinho T."/>
            <person name="Gitaitis R."/>
            <person name="Kvitko B."/>
            <person name="Dutta B."/>
        </authorList>
    </citation>
    <scope>NUCLEOTIDE SEQUENCE [LARGE SCALE GENOMIC DNA]</scope>
    <source>
        <strain evidence="2 3">BD 382</strain>
    </source>
</reference>
<dbReference type="Gene3D" id="2.30.330.10">
    <property type="entry name" value="SpoA-like"/>
    <property type="match status" value="1"/>
</dbReference>